<keyword evidence="2" id="KW-1185">Reference proteome</keyword>
<protein>
    <submittedName>
        <fullName evidence="1">Uncharacterized protein</fullName>
    </submittedName>
</protein>
<organism evidence="1 2">
    <name type="scientific">Striga asiatica</name>
    <name type="common">Asiatic witchweed</name>
    <name type="synonym">Buchnera asiatica</name>
    <dbReference type="NCBI Taxonomy" id="4170"/>
    <lineage>
        <taxon>Eukaryota</taxon>
        <taxon>Viridiplantae</taxon>
        <taxon>Streptophyta</taxon>
        <taxon>Embryophyta</taxon>
        <taxon>Tracheophyta</taxon>
        <taxon>Spermatophyta</taxon>
        <taxon>Magnoliopsida</taxon>
        <taxon>eudicotyledons</taxon>
        <taxon>Gunneridae</taxon>
        <taxon>Pentapetalae</taxon>
        <taxon>asterids</taxon>
        <taxon>lamiids</taxon>
        <taxon>Lamiales</taxon>
        <taxon>Orobanchaceae</taxon>
        <taxon>Buchnereae</taxon>
        <taxon>Striga</taxon>
    </lineage>
</organism>
<comment type="caution">
    <text evidence="1">The sequence shown here is derived from an EMBL/GenBank/DDBJ whole genome shotgun (WGS) entry which is preliminary data.</text>
</comment>
<dbReference type="EMBL" id="BKCP01006072">
    <property type="protein sequence ID" value="GER41354.1"/>
    <property type="molecule type" value="Genomic_DNA"/>
</dbReference>
<reference evidence="2" key="1">
    <citation type="journal article" date="2019" name="Curr. Biol.">
        <title>Genome Sequence of Striga asiatica Provides Insight into the Evolution of Plant Parasitism.</title>
        <authorList>
            <person name="Yoshida S."/>
            <person name="Kim S."/>
            <person name="Wafula E.K."/>
            <person name="Tanskanen J."/>
            <person name="Kim Y.M."/>
            <person name="Honaas L."/>
            <person name="Yang Z."/>
            <person name="Spallek T."/>
            <person name="Conn C.E."/>
            <person name="Ichihashi Y."/>
            <person name="Cheong K."/>
            <person name="Cui S."/>
            <person name="Der J.P."/>
            <person name="Gundlach H."/>
            <person name="Jiao Y."/>
            <person name="Hori C."/>
            <person name="Ishida J.K."/>
            <person name="Kasahara H."/>
            <person name="Kiba T."/>
            <person name="Kim M.S."/>
            <person name="Koo N."/>
            <person name="Laohavisit A."/>
            <person name="Lee Y.H."/>
            <person name="Lumba S."/>
            <person name="McCourt P."/>
            <person name="Mortimer J.C."/>
            <person name="Mutuku J.M."/>
            <person name="Nomura T."/>
            <person name="Sasaki-Sekimoto Y."/>
            <person name="Seto Y."/>
            <person name="Wang Y."/>
            <person name="Wakatake T."/>
            <person name="Sakakibara H."/>
            <person name="Demura T."/>
            <person name="Yamaguchi S."/>
            <person name="Yoneyama K."/>
            <person name="Manabe R.I."/>
            <person name="Nelson D.C."/>
            <person name="Schulman A.H."/>
            <person name="Timko M.P."/>
            <person name="dePamphilis C.W."/>
            <person name="Choi D."/>
            <person name="Shirasu K."/>
        </authorList>
    </citation>
    <scope>NUCLEOTIDE SEQUENCE [LARGE SCALE GENOMIC DNA]</scope>
    <source>
        <strain evidence="2">cv. UVA1</strain>
    </source>
</reference>
<dbReference type="AlphaFoldDB" id="A0A5A7Q8I5"/>
<name>A0A5A7Q8I5_STRAF</name>
<evidence type="ECO:0000313" key="1">
    <source>
        <dbReference type="EMBL" id="GER41354.1"/>
    </source>
</evidence>
<dbReference type="Proteomes" id="UP000325081">
    <property type="component" value="Unassembled WGS sequence"/>
</dbReference>
<evidence type="ECO:0000313" key="2">
    <source>
        <dbReference type="Proteomes" id="UP000325081"/>
    </source>
</evidence>
<sequence>MLLNHNPSPVSLCLKSGDLGFFLPNLLSHHLFRFSTKFFQESSPFVPSTRFSVTNFTSNSFVSPTSSPPSTFDWGNLDKAHSGMLLNHNPSPVSLCLKSGDLGYFLPNLLSHHLYGIFPFCTLNSIFCFANPFTTLRQPGSQELNSLRNPEGSTVKPKPISRILVLKVGVSFFDQTIRLVTTIIPPLFWAFQKIPPQIQLEPCGTHSQRNINTIVLLKATGQLSQFAFVHNGNQPSFTPGKHFTPGVIIRRNQNRGKAFPIGVGLEMGRGFHAADQIHGVANTRSERNLSEQNIYCRIFPFVDLHWRKARIGGLLGSEILCGLLGYGAEQSGFGTV</sequence>
<proteinExistence type="predicted"/>
<accession>A0A5A7Q8I5</accession>
<gene>
    <name evidence="1" type="ORF">STAS_18068</name>
</gene>